<comment type="caution">
    <text evidence="12">The sequence shown here is derived from an EMBL/GenBank/DDBJ whole genome shotgun (WGS) entry which is preliminary data.</text>
</comment>
<dbReference type="PRINTS" id="PR00019">
    <property type="entry name" value="LEURICHRPT"/>
</dbReference>
<dbReference type="Gene3D" id="1.10.510.10">
    <property type="entry name" value="Transferase(Phosphotransferase) domain 1"/>
    <property type="match status" value="1"/>
</dbReference>
<sequence>MDERLQFSSLMILRLCIILVLICCIDGLVINPEVSTLLKVQSTLSGTLSGPTMLSWNVSRPLCRWIGVSWLYNGTPINCSLPKVKYSLTLAYNPKVSVRAIHLQGVGLMGMVPKELGLLLYLQYLNLNNNSLRGEIPPELGSAPNLSSLQLKNNELSGSIPASIWKLSDNLVELILGFNGLSEIIPEPLMANVSFPLLQKLELNNNSLSGVIPSFLATCISLQDLDLSGNSLSGSIPGEIANLPNLKILNLAYNNLSGRIPSFRQKFDKDSFRGNSENLCGQPLLNPCDVAPAAASASANITVSQFNVTRGHAKPSTGAIAGIIIGSIAVVVIVGSLVIGCYHKSSRGGGIDRVSSSSSAPPKEKEEDMGNDSGKLIHFQGGEHLAVNDVLNATGEVMGKSSYGTVYKARLSNGSMIALRLLRDGCLRSRGEFMPAIEELGKIRHGHLVSLRAFYSGTRGEKLLAYDYLPRGSLSELLHSTNRQTPGWARRHKIALGAARGLAYLHTGLPTSIIHGNIKSKNILVDDNYVAHLSDYGLHKLMNTTANLEMLEAAASQGYKAPELVKMKKANAKTDIYSFGIVLLEILTGRRSGRTDSSGRIVDLPTIVKTAVLEERISELFDLELLRGMRSPADEGLLQVLQLAMGCCAPSPSVRPHIKEVVHQLEEIRPKSQSPLYTPSPQYNSDDKSSREFLL</sequence>
<keyword evidence="2" id="KW-0597">Phosphoprotein</keyword>
<protein>
    <recommendedName>
        <fullName evidence="11">Protein kinase domain-containing protein</fullName>
    </recommendedName>
</protein>
<reference evidence="12 13" key="1">
    <citation type="journal article" date="2021" name="Nat. Plants">
        <title>The Taxus genome provides insights into paclitaxel biosynthesis.</title>
        <authorList>
            <person name="Xiong X."/>
            <person name="Gou J."/>
            <person name="Liao Q."/>
            <person name="Li Y."/>
            <person name="Zhou Q."/>
            <person name="Bi G."/>
            <person name="Li C."/>
            <person name="Du R."/>
            <person name="Wang X."/>
            <person name="Sun T."/>
            <person name="Guo L."/>
            <person name="Liang H."/>
            <person name="Lu P."/>
            <person name="Wu Y."/>
            <person name="Zhang Z."/>
            <person name="Ro D.K."/>
            <person name="Shang Y."/>
            <person name="Huang S."/>
            <person name="Yan J."/>
        </authorList>
    </citation>
    <scope>NUCLEOTIDE SEQUENCE [LARGE SCALE GENOMIC DNA]</scope>
    <source>
        <strain evidence="12">Ta-2019</strain>
    </source>
</reference>
<feature type="compositionally biased region" description="Basic and acidic residues" evidence="9">
    <location>
        <begin position="685"/>
        <end position="695"/>
    </location>
</feature>
<dbReference type="Gene3D" id="3.30.200.20">
    <property type="entry name" value="Phosphorylase Kinase, domain 1"/>
    <property type="match status" value="1"/>
</dbReference>
<dbReference type="InterPro" id="IPR032675">
    <property type="entry name" value="LRR_dom_sf"/>
</dbReference>
<keyword evidence="7 10" id="KW-1133">Transmembrane helix</keyword>
<dbReference type="Pfam" id="PF07714">
    <property type="entry name" value="PK_Tyr_Ser-Thr"/>
    <property type="match status" value="1"/>
</dbReference>
<keyword evidence="4 10" id="KW-0812">Transmembrane</keyword>
<dbReference type="FunFam" id="3.80.10.10:FF:000383">
    <property type="entry name" value="Leucine-rich repeat receptor protein kinase EMS1"/>
    <property type="match status" value="1"/>
</dbReference>
<accession>A0AA38FVL8</accession>
<dbReference type="EMBL" id="JAHRHJ020000006">
    <property type="protein sequence ID" value="KAH9310973.1"/>
    <property type="molecule type" value="Genomic_DNA"/>
</dbReference>
<feature type="region of interest" description="Disordered" evidence="9">
    <location>
        <begin position="347"/>
        <end position="372"/>
    </location>
</feature>
<keyword evidence="8 10" id="KW-0472">Membrane</keyword>
<dbReference type="InterPro" id="IPR000719">
    <property type="entry name" value="Prot_kinase_dom"/>
</dbReference>
<comment type="subcellular location">
    <subcellularLocation>
        <location evidence="1">Membrane</location>
        <topology evidence="1">Single-pass membrane protein</topology>
    </subcellularLocation>
</comment>
<evidence type="ECO:0000256" key="7">
    <source>
        <dbReference type="ARBA" id="ARBA00022989"/>
    </source>
</evidence>
<evidence type="ECO:0000256" key="5">
    <source>
        <dbReference type="ARBA" id="ARBA00022729"/>
    </source>
</evidence>
<evidence type="ECO:0000256" key="10">
    <source>
        <dbReference type="SAM" id="Phobius"/>
    </source>
</evidence>
<dbReference type="Pfam" id="PF00560">
    <property type="entry name" value="LRR_1"/>
    <property type="match status" value="2"/>
</dbReference>
<dbReference type="AlphaFoldDB" id="A0AA38FVL8"/>
<feature type="compositionally biased region" description="Polar residues" evidence="9">
    <location>
        <begin position="671"/>
        <end position="684"/>
    </location>
</feature>
<dbReference type="FunFam" id="3.80.10.10:FF:000722">
    <property type="entry name" value="Leucine-rich repeat receptor-like protein kinase"/>
    <property type="match status" value="1"/>
</dbReference>
<dbReference type="Proteomes" id="UP000824469">
    <property type="component" value="Unassembled WGS sequence"/>
</dbReference>
<evidence type="ECO:0000256" key="3">
    <source>
        <dbReference type="ARBA" id="ARBA00022614"/>
    </source>
</evidence>
<evidence type="ECO:0000313" key="13">
    <source>
        <dbReference type="Proteomes" id="UP000824469"/>
    </source>
</evidence>
<evidence type="ECO:0000256" key="4">
    <source>
        <dbReference type="ARBA" id="ARBA00022692"/>
    </source>
</evidence>
<dbReference type="Gene3D" id="3.80.10.10">
    <property type="entry name" value="Ribonuclease Inhibitor"/>
    <property type="match status" value="2"/>
</dbReference>
<dbReference type="GO" id="GO:0005524">
    <property type="term" value="F:ATP binding"/>
    <property type="evidence" value="ECO:0007669"/>
    <property type="project" value="InterPro"/>
</dbReference>
<evidence type="ECO:0000256" key="2">
    <source>
        <dbReference type="ARBA" id="ARBA00022553"/>
    </source>
</evidence>
<dbReference type="InterPro" id="IPR001611">
    <property type="entry name" value="Leu-rich_rpt"/>
</dbReference>
<organism evidence="12 13">
    <name type="scientific">Taxus chinensis</name>
    <name type="common">Chinese yew</name>
    <name type="synonym">Taxus wallichiana var. chinensis</name>
    <dbReference type="NCBI Taxonomy" id="29808"/>
    <lineage>
        <taxon>Eukaryota</taxon>
        <taxon>Viridiplantae</taxon>
        <taxon>Streptophyta</taxon>
        <taxon>Embryophyta</taxon>
        <taxon>Tracheophyta</taxon>
        <taxon>Spermatophyta</taxon>
        <taxon>Pinopsida</taxon>
        <taxon>Pinidae</taxon>
        <taxon>Conifers II</taxon>
        <taxon>Cupressales</taxon>
        <taxon>Taxaceae</taxon>
        <taxon>Taxus</taxon>
    </lineage>
</organism>
<gene>
    <name evidence="12" type="ORF">KI387_026008</name>
</gene>
<dbReference type="SUPFAM" id="SSF52058">
    <property type="entry name" value="L domain-like"/>
    <property type="match status" value="1"/>
</dbReference>
<keyword evidence="3" id="KW-0433">Leucine-rich repeat</keyword>
<feature type="transmembrane region" description="Helical" evidence="10">
    <location>
        <begin position="319"/>
        <end position="342"/>
    </location>
</feature>
<dbReference type="SUPFAM" id="SSF56112">
    <property type="entry name" value="Protein kinase-like (PK-like)"/>
    <property type="match status" value="1"/>
</dbReference>
<dbReference type="Pfam" id="PF13855">
    <property type="entry name" value="LRR_8"/>
    <property type="match status" value="1"/>
</dbReference>
<evidence type="ECO:0000256" key="8">
    <source>
        <dbReference type="ARBA" id="ARBA00023136"/>
    </source>
</evidence>
<dbReference type="InterPro" id="IPR001245">
    <property type="entry name" value="Ser-Thr/Tyr_kinase_cat_dom"/>
</dbReference>
<dbReference type="PANTHER" id="PTHR48008:SF13">
    <property type="entry name" value="PROTEIN KINASE SUPERFAMILY PROTEIN"/>
    <property type="match status" value="1"/>
</dbReference>
<proteinExistence type="predicted"/>
<evidence type="ECO:0000313" key="12">
    <source>
        <dbReference type="EMBL" id="KAH9310973.1"/>
    </source>
</evidence>
<name>A0AA38FVL8_TAXCH</name>
<dbReference type="InterPro" id="IPR011009">
    <property type="entry name" value="Kinase-like_dom_sf"/>
</dbReference>
<dbReference type="GO" id="GO:0016020">
    <property type="term" value="C:membrane"/>
    <property type="evidence" value="ECO:0007669"/>
    <property type="project" value="UniProtKB-SubCell"/>
</dbReference>
<dbReference type="OMA" id="SSGCMIA"/>
<keyword evidence="6" id="KW-0677">Repeat</keyword>
<feature type="transmembrane region" description="Helical" evidence="10">
    <location>
        <begin position="12"/>
        <end position="30"/>
    </location>
</feature>
<dbReference type="InterPro" id="IPR052451">
    <property type="entry name" value="Ser/Thr_kinase-like"/>
</dbReference>
<feature type="domain" description="Protein kinase" evidence="11">
    <location>
        <begin position="392"/>
        <end position="677"/>
    </location>
</feature>
<evidence type="ECO:0000256" key="1">
    <source>
        <dbReference type="ARBA" id="ARBA00004167"/>
    </source>
</evidence>
<dbReference type="GO" id="GO:0004672">
    <property type="term" value="F:protein kinase activity"/>
    <property type="evidence" value="ECO:0007669"/>
    <property type="project" value="InterPro"/>
</dbReference>
<feature type="region of interest" description="Disordered" evidence="9">
    <location>
        <begin position="670"/>
        <end position="695"/>
    </location>
</feature>
<dbReference type="PROSITE" id="PS50011">
    <property type="entry name" value="PROTEIN_KINASE_DOM"/>
    <property type="match status" value="1"/>
</dbReference>
<dbReference type="FunFam" id="1.10.510.10:FF:000095">
    <property type="entry name" value="protein STRUBBELIG-RECEPTOR FAMILY 8"/>
    <property type="match status" value="1"/>
</dbReference>
<evidence type="ECO:0000256" key="6">
    <source>
        <dbReference type="ARBA" id="ARBA00022737"/>
    </source>
</evidence>
<evidence type="ECO:0000256" key="9">
    <source>
        <dbReference type="SAM" id="MobiDB-lite"/>
    </source>
</evidence>
<evidence type="ECO:0000259" key="11">
    <source>
        <dbReference type="PROSITE" id="PS50011"/>
    </source>
</evidence>
<keyword evidence="13" id="KW-1185">Reference proteome</keyword>
<dbReference type="PANTHER" id="PTHR48008">
    <property type="entry name" value="LEUCINE-RICH REPEAT RECEPTOR-LIKE PROTEIN KINASE IMK3-RELATED"/>
    <property type="match status" value="1"/>
</dbReference>
<keyword evidence="5" id="KW-0732">Signal</keyword>